<accession>A0ABQ4WQ14</accession>
<evidence type="ECO:0000313" key="3">
    <source>
        <dbReference type="Proteomes" id="UP001151760"/>
    </source>
</evidence>
<feature type="compositionally biased region" description="Basic and acidic residues" evidence="1">
    <location>
        <begin position="181"/>
        <end position="203"/>
    </location>
</feature>
<organism evidence="2 3">
    <name type="scientific">Tanacetum coccineum</name>
    <dbReference type="NCBI Taxonomy" id="301880"/>
    <lineage>
        <taxon>Eukaryota</taxon>
        <taxon>Viridiplantae</taxon>
        <taxon>Streptophyta</taxon>
        <taxon>Embryophyta</taxon>
        <taxon>Tracheophyta</taxon>
        <taxon>Spermatophyta</taxon>
        <taxon>Magnoliopsida</taxon>
        <taxon>eudicotyledons</taxon>
        <taxon>Gunneridae</taxon>
        <taxon>Pentapetalae</taxon>
        <taxon>asterids</taxon>
        <taxon>campanulids</taxon>
        <taxon>Asterales</taxon>
        <taxon>Asteraceae</taxon>
        <taxon>Asteroideae</taxon>
        <taxon>Anthemideae</taxon>
        <taxon>Anthemidinae</taxon>
        <taxon>Tanacetum</taxon>
    </lineage>
</organism>
<keyword evidence="3" id="KW-1185">Reference proteome</keyword>
<comment type="caution">
    <text evidence="2">The sequence shown here is derived from an EMBL/GenBank/DDBJ whole genome shotgun (WGS) entry which is preliminary data.</text>
</comment>
<reference evidence="2" key="1">
    <citation type="journal article" date="2022" name="Int. J. Mol. Sci.">
        <title>Draft Genome of Tanacetum Coccineum: Genomic Comparison of Closely Related Tanacetum-Family Plants.</title>
        <authorList>
            <person name="Yamashiro T."/>
            <person name="Shiraishi A."/>
            <person name="Nakayama K."/>
            <person name="Satake H."/>
        </authorList>
    </citation>
    <scope>NUCLEOTIDE SEQUENCE</scope>
</reference>
<feature type="region of interest" description="Disordered" evidence="1">
    <location>
        <begin position="142"/>
        <end position="218"/>
    </location>
</feature>
<evidence type="ECO:0000256" key="1">
    <source>
        <dbReference type="SAM" id="MobiDB-lite"/>
    </source>
</evidence>
<reference evidence="2" key="2">
    <citation type="submission" date="2022-01" db="EMBL/GenBank/DDBJ databases">
        <authorList>
            <person name="Yamashiro T."/>
            <person name="Shiraishi A."/>
            <person name="Satake H."/>
            <person name="Nakayama K."/>
        </authorList>
    </citation>
    <scope>NUCLEOTIDE SEQUENCE</scope>
</reference>
<protein>
    <recommendedName>
        <fullName evidence="4">Transposase (Putative), gypsy type</fullName>
    </recommendedName>
</protein>
<gene>
    <name evidence="2" type="ORF">Tco_0628280</name>
</gene>
<evidence type="ECO:0000313" key="2">
    <source>
        <dbReference type="EMBL" id="GJS54918.1"/>
    </source>
</evidence>
<feature type="compositionally biased region" description="Low complexity" evidence="1">
    <location>
        <begin position="204"/>
        <end position="217"/>
    </location>
</feature>
<evidence type="ECO:0008006" key="4">
    <source>
        <dbReference type="Google" id="ProtNLM"/>
    </source>
</evidence>
<name>A0ABQ4WQ14_9ASTR</name>
<sequence length="552" mass="61592">MQNTTVGEPQPLKAASPDRDTIQFEDAVSTISQEYLLEFSLEYFIPENLHPELPGPEDHIIDFPEGKPYDPNGRCTELSTSSRTPSTVERSPLDFQSEDASPTTNTRLKLGLISPTLRNKRSPWIADAEAMEAYTEPAIHVHETQEPPVATQSVSDPDPLSYAKPQPNPKQDVTHYADNIFVHDPRYRSSKEARVAENQDSKKSTPSPSITGSPGSIYQPVWGMPNDCRLDTPEACQDMMDHIAPPGDQGIATREKHIKYLEAQLEAEINMKKAAKVKNSEVTKELEDLRMRFSGLEVGNAQLSQQVFVLQAQVMGEEKIMAAFEVFKKHEDERVNARCAEMDARLDALSIDFDEELYPHMLTAIAGRRWVIGHGLRLAVMKCAESTELRQAFANVVSAGIAKGMSEGLKYGVEHGKAGLELTAVEAYDPEADSKYVAALHDLKDLNYPLIDQLEQLKDAPLDVIMASLYLDSDTGEDAPQFIRDLRPSSSQLKIPVYPEVRDPRNPWACKEEILLEDAIAANISRAEKKKKSRVVVCRTYRVGFISTMLGR</sequence>
<feature type="region of interest" description="Disordered" evidence="1">
    <location>
        <begin position="73"/>
        <end position="102"/>
    </location>
</feature>
<dbReference type="Proteomes" id="UP001151760">
    <property type="component" value="Unassembled WGS sequence"/>
</dbReference>
<feature type="compositionally biased region" description="Polar residues" evidence="1">
    <location>
        <begin position="77"/>
        <end position="89"/>
    </location>
</feature>
<proteinExistence type="predicted"/>
<dbReference type="EMBL" id="BQNB010008834">
    <property type="protein sequence ID" value="GJS54918.1"/>
    <property type="molecule type" value="Genomic_DNA"/>
</dbReference>